<evidence type="ECO:0000313" key="7">
    <source>
        <dbReference type="EMBL" id="OGG44421.1"/>
    </source>
</evidence>
<evidence type="ECO:0000256" key="3">
    <source>
        <dbReference type="ARBA" id="ARBA00022723"/>
    </source>
</evidence>
<dbReference type="AlphaFoldDB" id="A0A1F6C5J4"/>
<sequence length="324" mass="35527">MKALLISTYELGRQPFGLASPAAYLRRDGVDVTCADLSVDPFPVEAAAAADLVAFYVPMHTATRLTAPLLRRVKALNPAATLCCYGLYAPVNEPYLRGLGADAILGGEFEEGLAGLCRRLREQGPSPQTEPVISLRRQRFLVPDRLGLPPLSRYAQLCANDRPPRVVGYVEASRGCKHLCRHCPVVPVYGGKFRVVQPGVVLRDIRQQVEAGATHITFGDPDFFNGIGHALPLVRALHREHPGVSYDVTVKIEHLLRHADALPVLCDTGCALVTTAVEAIDDRILAILDKGHTREDFIEVVRLFRENGLVLNPTFIPFTPWTSL</sequence>
<keyword evidence="2" id="KW-0949">S-adenosyl-L-methionine</keyword>
<dbReference type="SFLD" id="SFLDS00029">
    <property type="entry name" value="Radical_SAM"/>
    <property type="match status" value="1"/>
</dbReference>
<dbReference type="PANTHER" id="PTHR43409">
    <property type="entry name" value="ANAEROBIC MAGNESIUM-PROTOPORPHYRIN IX MONOMETHYL ESTER CYCLASE-RELATED"/>
    <property type="match status" value="1"/>
</dbReference>
<dbReference type="InterPro" id="IPR058240">
    <property type="entry name" value="rSAM_sf"/>
</dbReference>
<dbReference type="GO" id="GO:0005829">
    <property type="term" value="C:cytosol"/>
    <property type="evidence" value="ECO:0007669"/>
    <property type="project" value="TreeGrafter"/>
</dbReference>
<feature type="non-terminal residue" evidence="7">
    <location>
        <position position="324"/>
    </location>
</feature>
<dbReference type="GO" id="GO:0046872">
    <property type="term" value="F:metal ion binding"/>
    <property type="evidence" value="ECO:0007669"/>
    <property type="project" value="UniProtKB-KW"/>
</dbReference>
<gene>
    <name evidence="7" type="ORF">A3F84_00925</name>
</gene>
<comment type="cofactor">
    <cofactor evidence="1">
        <name>[4Fe-4S] cluster</name>
        <dbReference type="ChEBI" id="CHEBI:49883"/>
    </cofactor>
</comment>
<evidence type="ECO:0000256" key="1">
    <source>
        <dbReference type="ARBA" id="ARBA00001966"/>
    </source>
</evidence>
<dbReference type="EMBL" id="MFKF01000404">
    <property type="protein sequence ID" value="OGG44421.1"/>
    <property type="molecule type" value="Genomic_DNA"/>
</dbReference>
<evidence type="ECO:0000256" key="4">
    <source>
        <dbReference type="ARBA" id="ARBA00023004"/>
    </source>
</evidence>
<dbReference type="Pfam" id="PF04055">
    <property type="entry name" value="Radical_SAM"/>
    <property type="match status" value="1"/>
</dbReference>
<proteinExistence type="predicted"/>
<evidence type="ECO:0000259" key="6">
    <source>
        <dbReference type="PROSITE" id="PS51918"/>
    </source>
</evidence>
<dbReference type="InterPro" id="IPR007197">
    <property type="entry name" value="rSAM"/>
</dbReference>
<keyword evidence="5" id="KW-0411">Iron-sulfur</keyword>
<dbReference type="Gene3D" id="3.80.30.20">
    <property type="entry name" value="tm_1862 like domain"/>
    <property type="match status" value="1"/>
</dbReference>
<feature type="domain" description="Radical SAM core" evidence="6">
    <location>
        <begin position="162"/>
        <end position="324"/>
    </location>
</feature>
<reference evidence="7 8" key="1">
    <citation type="journal article" date="2016" name="Nat. Commun.">
        <title>Thousands of microbial genomes shed light on interconnected biogeochemical processes in an aquifer system.</title>
        <authorList>
            <person name="Anantharaman K."/>
            <person name="Brown C.T."/>
            <person name="Hug L.A."/>
            <person name="Sharon I."/>
            <person name="Castelle C.J."/>
            <person name="Probst A.J."/>
            <person name="Thomas B.C."/>
            <person name="Singh A."/>
            <person name="Wilkins M.J."/>
            <person name="Karaoz U."/>
            <person name="Brodie E.L."/>
            <person name="Williams K.H."/>
            <person name="Hubbard S.S."/>
            <person name="Banfield J.F."/>
        </authorList>
    </citation>
    <scope>NUCLEOTIDE SEQUENCE [LARGE SCALE GENOMIC DNA]</scope>
    <source>
        <strain evidence="8">RIFCSPLOWO2_12_FULL_64_10</strain>
    </source>
</reference>
<dbReference type="GO" id="GO:0003824">
    <property type="term" value="F:catalytic activity"/>
    <property type="evidence" value="ECO:0007669"/>
    <property type="project" value="InterPro"/>
</dbReference>
<comment type="caution">
    <text evidence="7">The sequence shown here is derived from an EMBL/GenBank/DDBJ whole genome shotgun (WGS) entry which is preliminary data.</text>
</comment>
<dbReference type="InterPro" id="IPR051198">
    <property type="entry name" value="BchE-like"/>
</dbReference>
<dbReference type="GO" id="GO:0051536">
    <property type="term" value="F:iron-sulfur cluster binding"/>
    <property type="evidence" value="ECO:0007669"/>
    <property type="project" value="UniProtKB-KW"/>
</dbReference>
<evidence type="ECO:0000313" key="8">
    <source>
        <dbReference type="Proteomes" id="UP000178606"/>
    </source>
</evidence>
<keyword evidence="4" id="KW-0408">Iron</keyword>
<protein>
    <submittedName>
        <fullName evidence="7">Radical SAM protein</fullName>
    </submittedName>
</protein>
<keyword evidence="3" id="KW-0479">Metal-binding</keyword>
<organism evidence="7 8">
    <name type="scientific">Handelsmanbacteria sp. (strain RIFCSPLOWO2_12_FULL_64_10)</name>
    <dbReference type="NCBI Taxonomy" id="1817868"/>
    <lineage>
        <taxon>Bacteria</taxon>
        <taxon>Candidatus Handelsmaniibacteriota</taxon>
    </lineage>
</organism>
<evidence type="ECO:0000256" key="5">
    <source>
        <dbReference type="ARBA" id="ARBA00023014"/>
    </source>
</evidence>
<accession>A0A1F6C5J4</accession>
<dbReference type="SFLD" id="SFLDG01082">
    <property type="entry name" value="B12-binding_domain_containing"/>
    <property type="match status" value="1"/>
</dbReference>
<dbReference type="CDD" id="cd01335">
    <property type="entry name" value="Radical_SAM"/>
    <property type="match status" value="1"/>
</dbReference>
<dbReference type="PROSITE" id="PS51918">
    <property type="entry name" value="RADICAL_SAM"/>
    <property type="match status" value="1"/>
</dbReference>
<evidence type="ECO:0000256" key="2">
    <source>
        <dbReference type="ARBA" id="ARBA00022691"/>
    </source>
</evidence>
<dbReference type="SUPFAM" id="SSF102114">
    <property type="entry name" value="Radical SAM enzymes"/>
    <property type="match status" value="1"/>
</dbReference>
<dbReference type="Proteomes" id="UP000178606">
    <property type="component" value="Unassembled WGS sequence"/>
</dbReference>
<name>A0A1F6C5J4_HANXR</name>
<dbReference type="PANTHER" id="PTHR43409:SF7">
    <property type="entry name" value="BLL1977 PROTEIN"/>
    <property type="match status" value="1"/>
</dbReference>
<dbReference type="InterPro" id="IPR023404">
    <property type="entry name" value="rSAM_horseshoe"/>
</dbReference>